<dbReference type="GO" id="GO:0004356">
    <property type="term" value="F:glutamine synthetase activity"/>
    <property type="evidence" value="ECO:0007669"/>
    <property type="project" value="InterPro"/>
</dbReference>
<comment type="similarity">
    <text evidence="1 6 7">Belongs to the glutamine synthetase family.</text>
</comment>
<evidence type="ECO:0000259" key="8">
    <source>
        <dbReference type="PROSITE" id="PS51987"/>
    </source>
</evidence>
<proteinExistence type="inferred from homology"/>
<dbReference type="Proteomes" id="UP001497497">
    <property type="component" value="Unassembled WGS sequence"/>
</dbReference>
<comment type="caution">
    <text evidence="9">The sequence shown here is derived from an EMBL/GenBank/DDBJ whole genome shotgun (WGS) entry which is preliminary data.</text>
</comment>
<dbReference type="Gene3D" id="3.30.590.10">
    <property type="entry name" value="Glutamine synthetase/guanido kinase, catalytic domain"/>
    <property type="match status" value="1"/>
</dbReference>
<evidence type="ECO:0000256" key="1">
    <source>
        <dbReference type="ARBA" id="ARBA00009897"/>
    </source>
</evidence>
<evidence type="ECO:0000313" key="10">
    <source>
        <dbReference type="Proteomes" id="UP001497497"/>
    </source>
</evidence>
<sequence>MGSSHLDQLDQFDVVQLSLCGLSGAVRHLTLSAKKVKDVLGNSGSFRFGNIRSSSNFLIYDASSTAGSAEVDLSTLKPMPWLSNDGLRVGGAMCQLVLPVNHAEITLSPRAAAVKQVQRLKQEFGLSVQSAFEAEFMIFEKDEVTPFNNVFIEPYARTDNMSGREHALLGTCQLLEEAGLPLESFMTEFAAAQFELTFRPEEGVASADSIMVMKDGVKTNLGKNGMVATYMACPLAEGHANGFHFNHSLLTSDRKNAFLNADDPVLLSDTARHWIAGLVSHAPALTALLCPTINCYRRLADVLCPKSATWGVEDRSVFLRVKTEKRNVYMENRLPSSASNPYLVVAATLAAGMDGLAKKLNCPLQGDKAAPPIPRTPEGSMAALEQDDILRKAIGAELVDSFMSISRQGLAAISDGSDQLEYQRNVYFHAL</sequence>
<dbReference type="InterPro" id="IPR014746">
    <property type="entry name" value="Gln_synth/guanido_kin_cat_dom"/>
</dbReference>
<comment type="subunit">
    <text evidence="3">Dodecamer. Interacts with BFSP2 and VIM.</text>
</comment>
<dbReference type="PANTHER" id="PTHR43407:SF1">
    <property type="entry name" value="LENGSIN"/>
    <property type="match status" value="1"/>
</dbReference>
<dbReference type="EMBL" id="CAXITT010000668">
    <property type="protein sequence ID" value="CAL1545020.1"/>
    <property type="molecule type" value="Genomic_DNA"/>
</dbReference>
<dbReference type="AlphaFoldDB" id="A0AAV2IFI5"/>
<evidence type="ECO:0000256" key="5">
    <source>
        <dbReference type="ARBA" id="ARBA00042675"/>
    </source>
</evidence>
<dbReference type="GO" id="GO:0016020">
    <property type="term" value="C:membrane"/>
    <property type="evidence" value="ECO:0007669"/>
    <property type="project" value="TreeGrafter"/>
</dbReference>
<gene>
    <name evidence="9" type="ORF">GSLYS_00018503001</name>
</gene>
<dbReference type="GO" id="GO:0005737">
    <property type="term" value="C:cytoplasm"/>
    <property type="evidence" value="ECO:0007669"/>
    <property type="project" value="TreeGrafter"/>
</dbReference>
<accession>A0AAV2IFI5</accession>
<dbReference type="SUPFAM" id="SSF55931">
    <property type="entry name" value="Glutamine synthetase/guanido kinase"/>
    <property type="match status" value="1"/>
</dbReference>
<name>A0AAV2IFI5_LYMST</name>
<evidence type="ECO:0000313" key="9">
    <source>
        <dbReference type="EMBL" id="CAL1545020.1"/>
    </source>
</evidence>
<dbReference type="PANTHER" id="PTHR43407">
    <property type="entry name" value="GLUTAMINE SYNTHETASE"/>
    <property type="match status" value="1"/>
</dbReference>
<protein>
    <recommendedName>
        <fullName evidence="4">Lengsin</fullName>
    </recommendedName>
    <alternativeName>
        <fullName evidence="5">Glutamate-ammonia ligase domain-containing protein 1</fullName>
    </alternativeName>
</protein>
<comment type="function">
    <text evidence="2">May act as a component of the cytoskeleton or as a chaperone for the reorganization of intermediate filament proteins during terminal differentiation in the lens. Does not seem to have enzymatic activity.</text>
</comment>
<keyword evidence="10" id="KW-1185">Reference proteome</keyword>
<dbReference type="Pfam" id="PF00120">
    <property type="entry name" value="Gln-synt_C"/>
    <property type="match status" value="1"/>
</dbReference>
<feature type="domain" description="GS catalytic" evidence="8">
    <location>
        <begin position="109"/>
        <end position="431"/>
    </location>
</feature>
<evidence type="ECO:0000256" key="7">
    <source>
        <dbReference type="RuleBase" id="RU000384"/>
    </source>
</evidence>
<evidence type="ECO:0000256" key="2">
    <source>
        <dbReference type="ARBA" id="ARBA00037583"/>
    </source>
</evidence>
<organism evidence="9 10">
    <name type="scientific">Lymnaea stagnalis</name>
    <name type="common">Great pond snail</name>
    <name type="synonym">Helix stagnalis</name>
    <dbReference type="NCBI Taxonomy" id="6523"/>
    <lineage>
        <taxon>Eukaryota</taxon>
        <taxon>Metazoa</taxon>
        <taxon>Spiralia</taxon>
        <taxon>Lophotrochozoa</taxon>
        <taxon>Mollusca</taxon>
        <taxon>Gastropoda</taxon>
        <taxon>Heterobranchia</taxon>
        <taxon>Euthyneura</taxon>
        <taxon>Panpulmonata</taxon>
        <taxon>Hygrophila</taxon>
        <taxon>Lymnaeoidea</taxon>
        <taxon>Lymnaeidae</taxon>
        <taxon>Lymnaea</taxon>
    </lineage>
</organism>
<reference evidence="9 10" key="1">
    <citation type="submission" date="2024-04" db="EMBL/GenBank/DDBJ databases">
        <authorList>
            <consortium name="Genoscope - CEA"/>
            <person name="William W."/>
        </authorList>
    </citation>
    <scope>NUCLEOTIDE SEQUENCE [LARGE SCALE GENOMIC DNA]</scope>
</reference>
<evidence type="ECO:0000256" key="6">
    <source>
        <dbReference type="PROSITE-ProRule" id="PRU01331"/>
    </source>
</evidence>
<dbReference type="InterPro" id="IPR008146">
    <property type="entry name" value="Gln_synth_cat_dom"/>
</dbReference>
<evidence type="ECO:0000256" key="3">
    <source>
        <dbReference type="ARBA" id="ARBA00038790"/>
    </source>
</evidence>
<evidence type="ECO:0000256" key="4">
    <source>
        <dbReference type="ARBA" id="ARBA00039404"/>
    </source>
</evidence>
<dbReference type="PROSITE" id="PS51987">
    <property type="entry name" value="GS_CATALYTIC"/>
    <property type="match status" value="1"/>
</dbReference>
<dbReference type="SMART" id="SM01230">
    <property type="entry name" value="Gln-synt_C"/>
    <property type="match status" value="1"/>
</dbReference>